<feature type="region of interest" description="Disordered" evidence="1">
    <location>
        <begin position="424"/>
        <end position="519"/>
    </location>
</feature>
<reference evidence="3" key="1">
    <citation type="journal article" date="2019" name="Nat. Commun.">
        <title>The genome of broomcorn millet.</title>
        <authorList>
            <person name="Zou C."/>
            <person name="Miki D."/>
            <person name="Li D."/>
            <person name="Tang Q."/>
            <person name="Xiao L."/>
            <person name="Rajput S."/>
            <person name="Deng P."/>
            <person name="Jia W."/>
            <person name="Huang R."/>
            <person name="Zhang M."/>
            <person name="Sun Y."/>
            <person name="Hu J."/>
            <person name="Fu X."/>
            <person name="Schnable P.S."/>
            <person name="Li F."/>
            <person name="Zhang H."/>
            <person name="Feng B."/>
            <person name="Zhu X."/>
            <person name="Liu R."/>
            <person name="Schnable J.C."/>
            <person name="Zhu J.-K."/>
            <person name="Zhang H."/>
        </authorList>
    </citation>
    <scope>NUCLEOTIDE SEQUENCE [LARGE SCALE GENOMIC DNA]</scope>
</reference>
<evidence type="ECO:0000313" key="3">
    <source>
        <dbReference type="Proteomes" id="UP000275267"/>
    </source>
</evidence>
<dbReference type="InterPro" id="IPR053253">
    <property type="entry name" value="Sex_diff_modulator"/>
</dbReference>
<evidence type="ECO:0000313" key="2">
    <source>
        <dbReference type="EMBL" id="RLN41028.1"/>
    </source>
</evidence>
<feature type="compositionally biased region" description="Low complexity" evidence="1">
    <location>
        <begin position="302"/>
        <end position="311"/>
    </location>
</feature>
<feature type="region of interest" description="Disordered" evidence="1">
    <location>
        <begin position="235"/>
        <end position="271"/>
    </location>
</feature>
<feature type="compositionally biased region" description="Basic residues" evidence="1">
    <location>
        <begin position="10"/>
        <end position="20"/>
    </location>
</feature>
<feature type="region of interest" description="Disordered" evidence="1">
    <location>
        <begin position="286"/>
        <end position="397"/>
    </location>
</feature>
<comment type="caution">
    <text evidence="2">The sequence shown here is derived from an EMBL/GenBank/DDBJ whole genome shotgun (WGS) entry which is preliminary data.</text>
</comment>
<evidence type="ECO:0000256" key="1">
    <source>
        <dbReference type="SAM" id="MobiDB-lite"/>
    </source>
</evidence>
<dbReference type="PANTHER" id="PTHR33087">
    <property type="entry name" value="OS07G0539200 PROTEIN"/>
    <property type="match status" value="1"/>
</dbReference>
<sequence>MVFATSRGSARGHARRRGGRWQRTAPAVSPGASSECAAARAAPGRPAAPVRAPRRRRRTTAALPGVRIDDIIVRPFYPENLIIVCPTQALRDAVLSTGAVPVGGTRLVFRPWTRLAHAASSSLLFKAVLELEGIPPHAWSMDTASNMLTDCCWIERIDSVTVDKTDTSKFRLTAWTNNPNRIPTDVPLSIEEPEVPIVHENSGLQPTFGRLQPYLRQKKVLTYQVIIYLRSIADFSPRTPSTSPPPPPSGGDNGHDGNLEESSGNGGPHIQGFACWRGVVDGDGDFTNRGPAGDGGGRRCRAGLAGRSSGSQHGSRNLWPCTESAKAPGKALDTQGVEITGGSSSHPAKEVADKPLPEQGAGEEAAESQQPPTKWPSPCDEDHSWPQLAVPGQASHPVPVREVDPMLFEVEALEQDPMLILSATPRRPLAVEEEEVEPAPSTGPPATRALVADPTEEEPSWSPPMHAGPHDGGDNDGGPSSHAHVPTSVAPHADGDPATQDHVAAPASPRTEASSEEAV</sequence>
<feature type="compositionally biased region" description="Low complexity" evidence="1">
    <location>
        <begin position="37"/>
        <end position="51"/>
    </location>
</feature>
<feature type="compositionally biased region" description="Basic and acidic residues" evidence="1">
    <location>
        <begin position="347"/>
        <end position="356"/>
    </location>
</feature>
<dbReference type="OrthoDB" id="696323at2759"/>
<feature type="region of interest" description="Disordered" evidence="1">
    <location>
        <begin position="1"/>
        <end position="56"/>
    </location>
</feature>
<dbReference type="AlphaFoldDB" id="A0A3L6TPA5"/>
<protein>
    <recommendedName>
        <fullName evidence="4">DUF4283 domain-containing protein</fullName>
    </recommendedName>
</protein>
<keyword evidence="3" id="KW-1185">Reference proteome</keyword>
<name>A0A3L6TPA5_PANMI</name>
<proteinExistence type="predicted"/>
<gene>
    <name evidence="2" type="ORF">C2845_PM01G29020</name>
</gene>
<dbReference type="EMBL" id="PQIB02000001">
    <property type="protein sequence ID" value="RLN41028.1"/>
    <property type="molecule type" value="Genomic_DNA"/>
</dbReference>
<feature type="compositionally biased region" description="Low complexity" evidence="1">
    <location>
        <begin position="357"/>
        <end position="372"/>
    </location>
</feature>
<evidence type="ECO:0008006" key="4">
    <source>
        <dbReference type="Google" id="ProtNLM"/>
    </source>
</evidence>
<dbReference type="PANTHER" id="PTHR33087:SF31">
    <property type="entry name" value="OS06G0482850 PROTEIN"/>
    <property type="match status" value="1"/>
</dbReference>
<dbReference type="Proteomes" id="UP000275267">
    <property type="component" value="Unassembled WGS sequence"/>
</dbReference>
<accession>A0A3L6TPA5</accession>
<organism evidence="2 3">
    <name type="scientific">Panicum miliaceum</name>
    <name type="common">Proso millet</name>
    <name type="synonym">Broomcorn millet</name>
    <dbReference type="NCBI Taxonomy" id="4540"/>
    <lineage>
        <taxon>Eukaryota</taxon>
        <taxon>Viridiplantae</taxon>
        <taxon>Streptophyta</taxon>
        <taxon>Embryophyta</taxon>
        <taxon>Tracheophyta</taxon>
        <taxon>Spermatophyta</taxon>
        <taxon>Magnoliopsida</taxon>
        <taxon>Liliopsida</taxon>
        <taxon>Poales</taxon>
        <taxon>Poaceae</taxon>
        <taxon>PACMAD clade</taxon>
        <taxon>Panicoideae</taxon>
        <taxon>Panicodae</taxon>
        <taxon>Paniceae</taxon>
        <taxon>Panicinae</taxon>
        <taxon>Panicum</taxon>
        <taxon>Panicum sect. Panicum</taxon>
    </lineage>
</organism>
<dbReference type="STRING" id="4540.A0A3L6TPA5"/>